<dbReference type="Pfam" id="PF07890">
    <property type="entry name" value="Rrp15p"/>
    <property type="match status" value="1"/>
</dbReference>
<dbReference type="PANTHER" id="PTHR13245:SF14">
    <property type="entry name" value="RRP15-LIKE PROTEIN"/>
    <property type="match status" value="1"/>
</dbReference>
<dbReference type="GO" id="GO:0000470">
    <property type="term" value="P:maturation of LSU-rRNA"/>
    <property type="evidence" value="ECO:0007669"/>
    <property type="project" value="TreeGrafter"/>
</dbReference>
<dbReference type="HOGENOM" id="CLU_079732_0_0_1"/>
<dbReference type="GeneTree" id="ENSGT00390000001960"/>
<dbReference type="Proteomes" id="UP000007875">
    <property type="component" value="Unassembled WGS sequence"/>
</dbReference>
<accession>H2YQR9</accession>
<evidence type="ECO:0000256" key="1">
    <source>
        <dbReference type="ARBA" id="ARBA00007462"/>
    </source>
</evidence>
<dbReference type="OMA" id="KHRVRNI"/>
<dbReference type="GO" id="GO:0030687">
    <property type="term" value="C:preribosome, large subunit precursor"/>
    <property type="evidence" value="ECO:0007669"/>
    <property type="project" value="TreeGrafter"/>
</dbReference>
<dbReference type="STRING" id="51511.ENSCSAVP00000007677"/>
<dbReference type="Ensembl" id="ENSCSAVT00000007777.1">
    <property type="protein sequence ID" value="ENSCSAVP00000007677.1"/>
    <property type="gene ID" value="ENSCSAVG00000004595.1"/>
</dbReference>
<evidence type="ECO:0000256" key="2">
    <source>
        <dbReference type="ARBA" id="ARBA00017475"/>
    </source>
</evidence>
<name>H2YQR9_CIOSA</name>
<evidence type="ECO:0000313" key="4">
    <source>
        <dbReference type="Proteomes" id="UP000007875"/>
    </source>
</evidence>
<dbReference type="FunCoup" id="H2YQR9">
    <property type="interactions" value="96"/>
</dbReference>
<evidence type="ECO:0000313" key="3">
    <source>
        <dbReference type="Ensembl" id="ENSCSAVP00000007677.1"/>
    </source>
</evidence>
<dbReference type="eggNOG" id="KOG2974">
    <property type="taxonomic scope" value="Eukaryota"/>
</dbReference>
<dbReference type="InterPro" id="IPR012459">
    <property type="entry name" value="Rrp15"/>
</dbReference>
<sequence length="159" mass="18046">MKVIVENPELVDADDEKSSGWADVMAKVLVKQGPKDAETVILGKKADAGGDEEDEETEKLDWKRRLNKKRKWETMNYSKPSVLEKDYERSLQKVATRGVVQLFNAVKKHQKQLEEKLNSVKTESKKEKVVRDVDKGKFLDMLKGDIGGAAAKNIDEEEE</sequence>
<protein>
    <recommendedName>
        <fullName evidence="2">RRP15-like protein</fullName>
    </recommendedName>
</protein>
<dbReference type="AlphaFoldDB" id="H2YQR9"/>
<proteinExistence type="inferred from homology"/>
<dbReference type="GO" id="GO:0000460">
    <property type="term" value="P:maturation of 5.8S rRNA"/>
    <property type="evidence" value="ECO:0007669"/>
    <property type="project" value="TreeGrafter"/>
</dbReference>
<reference evidence="4" key="1">
    <citation type="submission" date="2003-08" db="EMBL/GenBank/DDBJ databases">
        <authorList>
            <person name="Birren B."/>
            <person name="Nusbaum C."/>
            <person name="Abebe A."/>
            <person name="Abouelleil A."/>
            <person name="Adekoya E."/>
            <person name="Ait-zahra M."/>
            <person name="Allen N."/>
            <person name="Allen T."/>
            <person name="An P."/>
            <person name="Anderson M."/>
            <person name="Anderson S."/>
            <person name="Arachchi H."/>
            <person name="Armbruster J."/>
            <person name="Bachantsang P."/>
            <person name="Baldwin J."/>
            <person name="Barry A."/>
            <person name="Bayul T."/>
            <person name="Blitshsteyn B."/>
            <person name="Bloom T."/>
            <person name="Blye J."/>
            <person name="Boguslavskiy L."/>
            <person name="Borowsky M."/>
            <person name="Boukhgalter B."/>
            <person name="Brunache A."/>
            <person name="Butler J."/>
            <person name="Calixte N."/>
            <person name="Calvo S."/>
            <person name="Camarata J."/>
            <person name="Campo K."/>
            <person name="Chang J."/>
            <person name="Cheshatsang Y."/>
            <person name="Citroen M."/>
            <person name="Collymore A."/>
            <person name="Considine T."/>
            <person name="Cook A."/>
            <person name="Cooke P."/>
            <person name="Corum B."/>
            <person name="Cuomo C."/>
            <person name="David R."/>
            <person name="Dawoe T."/>
            <person name="Degray S."/>
            <person name="Dodge S."/>
            <person name="Dooley K."/>
            <person name="Dorje P."/>
            <person name="Dorjee K."/>
            <person name="Dorris L."/>
            <person name="Duffey N."/>
            <person name="Dupes A."/>
            <person name="Elkins T."/>
            <person name="Engels R."/>
            <person name="Erickson J."/>
            <person name="Farina A."/>
            <person name="Faro S."/>
            <person name="Ferreira P."/>
            <person name="Fischer H."/>
            <person name="Fitzgerald M."/>
            <person name="Foley K."/>
            <person name="Gage D."/>
            <person name="Galagan J."/>
            <person name="Gearin G."/>
            <person name="Gnerre S."/>
            <person name="Gnirke A."/>
            <person name="Goyette A."/>
            <person name="Graham J."/>
            <person name="Grandbois E."/>
            <person name="Gyaltsen K."/>
            <person name="Hafez N."/>
            <person name="Hagopian D."/>
            <person name="Hagos B."/>
            <person name="Hall J."/>
            <person name="Hatcher B."/>
            <person name="Heller A."/>
            <person name="Higgins H."/>
            <person name="Honan T."/>
            <person name="Horn A."/>
            <person name="Houde N."/>
            <person name="Hughes L."/>
            <person name="Hulme W."/>
            <person name="Husby E."/>
            <person name="Iliev I."/>
            <person name="Jaffe D."/>
            <person name="Jones C."/>
            <person name="Kamal M."/>
            <person name="Kamat A."/>
            <person name="Kamvysselis M."/>
            <person name="Karlsson E."/>
            <person name="Kells C."/>
            <person name="Kieu A."/>
            <person name="Kisner P."/>
            <person name="Kodira C."/>
            <person name="Kulbokas E."/>
            <person name="Labutti K."/>
            <person name="Lama D."/>
            <person name="Landers T."/>
            <person name="Leger J."/>
            <person name="Levine S."/>
            <person name="Lewis D."/>
            <person name="Lewis T."/>
            <person name="Lindblad-toh K."/>
            <person name="Liu X."/>
            <person name="Lokyitsang T."/>
            <person name="Lokyitsang Y."/>
            <person name="Lucien O."/>
            <person name="Lui A."/>
            <person name="Ma L.J."/>
            <person name="Mabbitt R."/>
            <person name="Macdonald J."/>
            <person name="Maclean C."/>
            <person name="Major J."/>
            <person name="Manning J."/>
            <person name="Marabella R."/>
            <person name="Maru K."/>
            <person name="Matthews C."/>
            <person name="Mauceli E."/>
            <person name="Mccarthy M."/>
            <person name="Mcdonough S."/>
            <person name="Mcghee T."/>
            <person name="Meldrim J."/>
            <person name="Meneus L."/>
            <person name="Mesirov J."/>
            <person name="Mihalev A."/>
            <person name="Mihova T."/>
            <person name="Mikkelsen T."/>
            <person name="Mlenga V."/>
            <person name="Moru K."/>
            <person name="Mozes J."/>
            <person name="Mulrain L."/>
            <person name="Munson G."/>
            <person name="Naylor J."/>
            <person name="Newes C."/>
            <person name="Nguyen C."/>
            <person name="Nguyen N."/>
            <person name="Nguyen T."/>
            <person name="Nicol R."/>
            <person name="Nielsen C."/>
            <person name="Nizzari M."/>
            <person name="Norbu C."/>
            <person name="Norbu N."/>
            <person name="O'donnell P."/>
            <person name="Okoawo O."/>
            <person name="O'leary S."/>
            <person name="Omotosho B."/>
            <person name="O'neill K."/>
            <person name="Osman S."/>
            <person name="Parker S."/>
            <person name="Perrin D."/>
            <person name="Phunkhang P."/>
            <person name="Piqani B."/>
            <person name="Purcell S."/>
            <person name="Rachupka T."/>
            <person name="Ramasamy U."/>
            <person name="Rameau R."/>
            <person name="Ray V."/>
            <person name="Raymond C."/>
            <person name="Retta R."/>
            <person name="Richardson S."/>
            <person name="Rise C."/>
            <person name="Rodriguez J."/>
            <person name="Rogers J."/>
            <person name="Rogov P."/>
            <person name="Rutman M."/>
            <person name="Schupbach R."/>
            <person name="Seaman C."/>
            <person name="Settipalli S."/>
            <person name="Sharpe T."/>
            <person name="Sheridan J."/>
            <person name="Sherpa N."/>
            <person name="Shi J."/>
            <person name="Smirnov S."/>
            <person name="Smith C."/>
            <person name="Sougnez C."/>
            <person name="Spencer B."/>
            <person name="Stalker J."/>
            <person name="Stange-thomann N."/>
            <person name="Stavropoulos S."/>
            <person name="Stetson K."/>
            <person name="Stone C."/>
            <person name="Stone S."/>
            <person name="Stubbs M."/>
            <person name="Talamas J."/>
            <person name="Tchuinga P."/>
            <person name="Tenzing P."/>
            <person name="Tesfaye S."/>
            <person name="Theodore J."/>
            <person name="Thoulutsang Y."/>
            <person name="Topham K."/>
            <person name="Towey S."/>
            <person name="Tsamla T."/>
            <person name="Tsomo N."/>
            <person name="Vallee D."/>
            <person name="Vassiliev H."/>
            <person name="Venkataraman V."/>
            <person name="Vinson J."/>
            <person name="Vo A."/>
            <person name="Wade C."/>
            <person name="Wang S."/>
            <person name="Wangchuk T."/>
            <person name="Wangdi T."/>
            <person name="Whittaker C."/>
            <person name="Wilkinson J."/>
            <person name="Wu Y."/>
            <person name="Wyman D."/>
            <person name="Yadav S."/>
            <person name="Yang S."/>
            <person name="Yang X."/>
            <person name="Yeager S."/>
            <person name="Yee E."/>
            <person name="Young G."/>
            <person name="Zainoun J."/>
            <person name="Zembeck L."/>
            <person name="Zimmer A."/>
            <person name="Zody M."/>
            <person name="Lander E."/>
        </authorList>
    </citation>
    <scope>NUCLEOTIDE SEQUENCE [LARGE SCALE GENOMIC DNA]</scope>
</reference>
<comment type="similarity">
    <text evidence="1">Belongs to the RRP15 family.</text>
</comment>
<reference evidence="3" key="3">
    <citation type="submission" date="2025-09" db="UniProtKB">
        <authorList>
            <consortium name="Ensembl"/>
        </authorList>
    </citation>
    <scope>IDENTIFICATION</scope>
</reference>
<dbReference type="InParanoid" id="H2YQR9"/>
<keyword evidence="4" id="KW-1185">Reference proteome</keyword>
<dbReference type="PANTHER" id="PTHR13245">
    <property type="entry name" value="RRP15-LIKE PROTEIN"/>
    <property type="match status" value="1"/>
</dbReference>
<reference evidence="3" key="2">
    <citation type="submission" date="2025-08" db="UniProtKB">
        <authorList>
            <consortium name="Ensembl"/>
        </authorList>
    </citation>
    <scope>IDENTIFICATION</scope>
</reference>
<organism evidence="3 4">
    <name type="scientific">Ciona savignyi</name>
    <name type="common">Pacific transparent sea squirt</name>
    <dbReference type="NCBI Taxonomy" id="51511"/>
    <lineage>
        <taxon>Eukaryota</taxon>
        <taxon>Metazoa</taxon>
        <taxon>Chordata</taxon>
        <taxon>Tunicata</taxon>
        <taxon>Ascidiacea</taxon>
        <taxon>Phlebobranchia</taxon>
        <taxon>Cionidae</taxon>
        <taxon>Ciona</taxon>
    </lineage>
</organism>